<dbReference type="PROSITE" id="PS00109">
    <property type="entry name" value="PROTEIN_KINASE_TYR"/>
    <property type="match status" value="1"/>
</dbReference>
<dbReference type="InterPro" id="IPR011009">
    <property type="entry name" value="Kinase-like_dom_sf"/>
</dbReference>
<dbReference type="Proteomes" id="UP000563426">
    <property type="component" value="Unassembled WGS sequence"/>
</dbReference>
<gene>
    <name evidence="7" type="ORF">HMI49_16570</name>
</gene>
<keyword evidence="8" id="KW-1185">Reference proteome</keyword>
<feature type="compositionally biased region" description="Low complexity" evidence="5">
    <location>
        <begin position="626"/>
        <end position="644"/>
    </location>
</feature>
<proteinExistence type="predicted"/>
<organism evidence="7 8">
    <name type="scientific">Corallococcus exercitus</name>
    <dbReference type="NCBI Taxonomy" id="2316736"/>
    <lineage>
        <taxon>Bacteria</taxon>
        <taxon>Pseudomonadati</taxon>
        <taxon>Myxococcota</taxon>
        <taxon>Myxococcia</taxon>
        <taxon>Myxococcales</taxon>
        <taxon>Cystobacterineae</taxon>
        <taxon>Myxococcaceae</taxon>
        <taxon>Corallococcus</taxon>
    </lineage>
</organism>
<evidence type="ECO:0000256" key="4">
    <source>
        <dbReference type="ARBA" id="ARBA00022840"/>
    </source>
</evidence>
<dbReference type="EMBL" id="JABFJV010000084">
    <property type="protein sequence ID" value="NOK34815.1"/>
    <property type="molecule type" value="Genomic_DNA"/>
</dbReference>
<dbReference type="CDD" id="cd14014">
    <property type="entry name" value="STKc_PknB_like"/>
    <property type="match status" value="1"/>
</dbReference>
<dbReference type="InterPro" id="IPR008266">
    <property type="entry name" value="Tyr_kinase_AS"/>
</dbReference>
<dbReference type="Pfam" id="PF00069">
    <property type="entry name" value="Pkinase"/>
    <property type="match status" value="1"/>
</dbReference>
<comment type="caution">
    <text evidence="7">The sequence shown here is derived from an EMBL/GenBank/DDBJ whole genome shotgun (WGS) entry which is preliminary data.</text>
</comment>
<feature type="region of interest" description="Disordered" evidence="5">
    <location>
        <begin position="355"/>
        <end position="512"/>
    </location>
</feature>
<feature type="compositionally biased region" description="Low complexity" evidence="5">
    <location>
        <begin position="426"/>
        <end position="440"/>
    </location>
</feature>
<protein>
    <submittedName>
        <fullName evidence="7">Protein kinase</fullName>
    </submittedName>
</protein>
<dbReference type="SUPFAM" id="SSF56112">
    <property type="entry name" value="Protein kinase-like (PK-like)"/>
    <property type="match status" value="1"/>
</dbReference>
<dbReference type="GO" id="GO:0004674">
    <property type="term" value="F:protein serine/threonine kinase activity"/>
    <property type="evidence" value="ECO:0007669"/>
    <property type="project" value="TreeGrafter"/>
</dbReference>
<evidence type="ECO:0000256" key="5">
    <source>
        <dbReference type="SAM" id="MobiDB-lite"/>
    </source>
</evidence>
<dbReference type="PANTHER" id="PTHR43289">
    <property type="entry name" value="MITOGEN-ACTIVATED PROTEIN KINASE KINASE KINASE 20-RELATED"/>
    <property type="match status" value="1"/>
</dbReference>
<evidence type="ECO:0000256" key="1">
    <source>
        <dbReference type="ARBA" id="ARBA00022679"/>
    </source>
</evidence>
<feature type="compositionally biased region" description="Basic and acidic residues" evidence="5">
    <location>
        <begin position="645"/>
        <end position="659"/>
    </location>
</feature>
<evidence type="ECO:0000259" key="6">
    <source>
        <dbReference type="PROSITE" id="PS50011"/>
    </source>
</evidence>
<feature type="compositionally biased region" description="Pro residues" evidence="5">
    <location>
        <begin position="571"/>
        <end position="580"/>
    </location>
</feature>
<sequence length="764" mass="81595">MSMQGGAGEDPDRGRRIGKYEILTRLSMGGMAELFLAFTSGPGGFRKFVAVKQILPDIKKDDQFVKMFLDEARITAAFSHANIGQVFDLGEEDGELYLAMEFLPGQNLEQVVKMAERRKYALPLGFCARVIRDTCLGLHYAHHFMDPSGRPVAVVHRDVSPKNVMLTYDGVVKVIDFGIAKARGKLGRTQVGTVKGTSGYMSPEQVRNKDLDGRSDQFSTGVMFHELLAGQRLFNAPGEAAVMMQIVDGEIPAPRSLNPAVPEALEAVVLKALSRDAAQRFGTCREMARAIEATLGAELFDEDQMTAVMGELFEEKRQKTRTLLELASRAEDARVSEAAGALQAEEGTDQAASAATAQVKSPHAEAPKPDVAASFKPTPVRRAATESATPAPRATPRPAAEAAEARASRVNTPSVTPRAQRPSGSDAAPIPRVIRPPADAMRPSRARPIARPEPAEARSAPPPDSLMDPPSDLQTQRFRTRPARGPARPSRHAEEEEVAEAPPPAPAPAREGSGWGMRLLLLLILGGMGYAATLEPVRRMFMPAVDSAKQWVKAELDPAPPVDPAAKGEWPPKPSGPPPGFAQKTETPEPEKAPAVESPPPEPVVDTTTVDAKKTPVGKGSRKTTKPAPSASVATTPATPAVAKAEPRPAKPEPSERAPEPVTTVTQAENPEVLDTSTSKGAAKAGLGWLTLYTVPKNAAVFDGATQLGTSPLIKFPLPIGTYRLRVVDPQDPGGTSKLLSAPIRPGEVTKLQIRLADLPAYAD</sequence>
<dbReference type="AlphaFoldDB" id="A0A7Y4KK58"/>
<feature type="compositionally biased region" description="Low complexity" evidence="5">
    <location>
        <begin position="381"/>
        <end position="402"/>
    </location>
</feature>
<feature type="compositionally biased region" description="Polar residues" evidence="5">
    <location>
        <begin position="663"/>
        <end position="680"/>
    </location>
</feature>
<keyword evidence="1" id="KW-0808">Transferase</keyword>
<feature type="domain" description="Protein kinase" evidence="6">
    <location>
        <begin position="20"/>
        <end position="295"/>
    </location>
</feature>
<feature type="region of interest" description="Disordered" evidence="5">
    <location>
        <begin position="557"/>
        <end position="680"/>
    </location>
</feature>
<evidence type="ECO:0000313" key="8">
    <source>
        <dbReference type="Proteomes" id="UP000563426"/>
    </source>
</evidence>
<dbReference type="Gene3D" id="3.30.200.20">
    <property type="entry name" value="Phosphorylase Kinase, domain 1"/>
    <property type="match status" value="1"/>
</dbReference>
<dbReference type="Gene3D" id="1.10.510.10">
    <property type="entry name" value="Transferase(Phosphotransferase) domain 1"/>
    <property type="match status" value="1"/>
</dbReference>
<dbReference type="PANTHER" id="PTHR43289:SF6">
    <property type="entry name" value="SERINE_THREONINE-PROTEIN KINASE NEKL-3"/>
    <property type="match status" value="1"/>
</dbReference>
<evidence type="ECO:0000256" key="3">
    <source>
        <dbReference type="ARBA" id="ARBA00022777"/>
    </source>
</evidence>
<accession>A0A7Y4KK58</accession>
<reference evidence="7 8" key="1">
    <citation type="submission" date="2020-05" db="EMBL/GenBank/DDBJ databases">
        <authorList>
            <person name="Whitworth D."/>
        </authorList>
    </citation>
    <scope>NUCLEOTIDE SEQUENCE [LARGE SCALE GENOMIC DNA]</scope>
    <source>
        <strain evidence="7 8">AB043B</strain>
    </source>
</reference>
<dbReference type="PROSITE" id="PS50011">
    <property type="entry name" value="PROTEIN_KINASE_DOM"/>
    <property type="match status" value="1"/>
</dbReference>
<dbReference type="InterPro" id="IPR000719">
    <property type="entry name" value="Prot_kinase_dom"/>
</dbReference>
<name>A0A7Y4KK58_9BACT</name>
<evidence type="ECO:0000256" key="2">
    <source>
        <dbReference type="ARBA" id="ARBA00022741"/>
    </source>
</evidence>
<keyword evidence="4" id="KW-0067">ATP-binding</keyword>
<dbReference type="GO" id="GO:0005524">
    <property type="term" value="F:ATP binding"/>
    <property type="evidence" value="ECO:0007669"/>
    <property type="project" value="UniProtKB-KW"/>
</dbReference>
<keyword evidence="3 7" id="KW-0418">Kinase</keyword>
<evidence type="ECO:0000313" key="7">
    <source>
        <dbReference type="EMBL" id="NOK34815.1"/>
    </source>
</evidence>
<keyword evidence="2" id="KW-0547">Nucleotide-binding</keyword>